<comment type="pathway">
    <text evidence="2">Cell wall biogenesis; peptidoglycan biosynthesis.</text>
</comment>
<dbReference type="GO" id="GO:0005737">
    <property type="term" value="C:cytoplasm"/>
    <property type="evidence" value="ECO:0007669"/>
    <property type="project" value="UniProtKB-SubCell"/>
</dbReference>
<dbReference type="InterPro" id="IPR005750">
    <property type="entry name" value="UDP_GlcNAc_COvinyl_MurA"/>
</dbReference>
<accession>A0A644X499</accession>
<dbReference type="GO" id="GO:0019277">
    <property type="term" value="P:UDP-N-acetylgalactosamine biosynthetic process"/>
    <property type="evidence" value="ECO:0007669"/>
    <property type="project" value="InterPro"/>
</dbReference>
<dbReference type="EC" id="2.5.1.7" evidence="11"/>
<name>A0A644X499_9ZZZZ</name>
<evidence type="ECO:0000256" key="3">
    <source>
        <dbReference type="ARBA" id="ARBA00022490"/>
    </source>
</evidence>
<reference evidence="17" key="1">
    <citation type="submission" date="2019-08" db="EMBL/GenBank/DDBJ databases">
        <authorList>
            <person name="Kucharzyk K."/>
            <person name="Murdoch R.W."/>
            <person name="Higgins S."/>
            <person name="Loffler F."/>
        </authorList>
    </citation>
    <scope>NUCLEOTIDE SEQUENCE</scope>
</reference>
<comment type="catalytic activity">
    <reaction evidence="15">
        <text>phosphoenolpyruvate + UDP-N-acetyl-alpha-D-glucosamine = UDP-N-acetyl-3-O-(1-carboxyvinyl)-alpha-D-glucosamine + phosphate</text>
        <dbReference type="Rhea" id="RHEA:18681"/>
        <dbReference type="ChEBI" id="CHEBI:43474"/>
        <dbReference type="ChEBI" id="CHEBI:57705"/>
        <dbReference type="ChEBI" id="CHEBI:58702"/>
        <dbReference type="ChEBI" id="CHEBI:68483"/>
        <dbReference type="EC" id="2.5.1.7"/>
    </reaction>
</comment>
<feature type="domain" description="Enolpyruvate transferase" evidence="16">
    <location>
        <begin position="6"/>
        <end position="69"/>
    </location>
</feature>
<dbReference type="EMBL" id="VSSQ01001512">
    <property type="protein sequence ID" value="MPM08964.1"/>
    <property type="molecule type" value="Genomic_DNA"/>
</dbReference>
<evidence type="ECO:0000256" key="6">
    <source>
        <dbReference type="ARBA" id="ARBA00022960"/>
    </source>
</evidence>
<comment type="caution">
    <text evidence="17">The sequence shown here is derived from an EMBL/GenBank/DDBJ whole genome shotgun (WGS) entry which is preliminary data.</text>
</comment>
<dbReference type="PANTHER" id="PTHR43783:SF1">
    <property type="entry name" value="UDP-N-ACETYLGLUCOSAMINE 1-CARBOXYVINYLTRANSFERASE"/>
    <property type="match status" value="1"/>
</dbReference>
<dbReference type="AlphaFoldDB" id="A0A644X499"/>
<evidence type="ECO:0000256" key="13">
    <source>
        <dbReference type="ARBA" id="ARBA00042443"/>
    </source>
</evidence>
<dbReference type="Gene3D" id="3.65.10.10">
    <property type="entry name" value="Enolpyruvate transferase domain"/>
    <property type="match status" value="3"/>
</dbReference>
<gene>
    <name evidence="17" type="primary">murA_10</name>
    <name evidence="17" type="ORF">SDC9_55280</name>
</gene>
<comment type="similarity">
    <text evidence="10">Belongs to the EPSP synthase family. MurA subfamily.</text>
</comment>
<dbReference type="SUPFAM" id="SSF55205">
    <property type="entry name" value="EPT/RTPC-like"/>
    <property type="match status" value="1"/>
</dbReference>
<keyword evidence="8" id="KW-0131">Cell cycle</keyword>
<protein>
    <recommendedName>
        <fullName evidence="12">UDP-N-acetylglucosamine 1-carboxyvinyltransferase</fullName>
        <ecNumber evidence="11">2.5.1.7</ecNumber>
    </recommendedName>
    <alternativeName>
        <fullName evidence="13">Enoylpyruvate transferase</fullName>
    </alternativeName>
    <alternativeName>
        <fullName evidence="14">UDP-N-acetylglucosamine enolpyruvyl transferase</fullName>
    </alternativeName>
</protein>
<keyword evidence="7" id="KW-0573">Peptidoglycan synthesis</keyword>
<evidence type="ECO:0000256" key="12">
    <source>
        <dbReference type="ARBA" id="ARBA00039754"/>
    </source>
</evidence>
<sequence length="488" mass="52067">MAVFRVEGGHRLKGELVPQGAKNEALQILSAVLLTPERVVVHNVPDILDVMKLVEMLGDLGVVVEELGEAAAEAAAGAPAPAAAGGGGETGGGAGGAEAARAASGAAHGSPAGEAGAARLISRSYAFTARNINLDFVRSEEFRRKSSALRGSVMLTGPLLARFGFAYMPKPGGDKIGRRRLDTHLIGFENLGAKLNWQQGASYFEITAKDGLKGAYMLLDEASVTGTANIVMAAVLAKGTTIIYNAACEPYLQQLCKMLVRMGAKISGISSNRLIIEGVESLGGTEHTILPDMIEVGSFIGLAAMTGSEITIKNVAYDELGIIPAQFRRLGITVERRGDDIYIPQHDHYEIESFMDGSIMTIADAPWPGLTPDLLSVFLVVATQAKGSVLIHQKMFESRLFFVDKLIDMGAQIILCDPHRATIIGHNREFCLRGTRMVSPDIRAGIAMLIAAMSAKGTSIIENIEQIDRGYQDIDRRLNAIGAKIERL</sequence>
<dbReference type="InterPro" id="IPR036968">
    <property type="entry name" value="Enolpyruvate_Tfrase_sf"/>
</dbReference>
<dbReference type="InterPro" id="IPR050068">
    <property type="entry name" value="MurA_subfamily"/>
</dbReference>
<evidence type="ECO:0000256" key="15">
    <source>
        <dbReference type="ARBA" id="ARBA00047527"/>
    </source>
</evidence>
<dbReference type="CDD" id="cd01555">
    <property type="entry name" value="UdpNAET"/>
    <property type="match status" value="1"/>
</dbReference>
<dbReference type="GO" id="GO:0008760">
    <property type="term" value="F:UDP-N-acetylglucosamine 1-carboxyvinyltransferase activity"/>
    <property type="evidence" value="ECO:0007669"/>
    <property type="project" value="UniProtKB-EC"/>
</dbReference>
<evidence type="ECO:0000256" key="9">
    <source>
        <dbReference type="ARBA" id="ARBA00023316"/>
    </source>
</evidence>
<dbReference type="InterPro" id="IPR013792">
    <property type="entry name" value="RNA3'P_cycl/enolpyr_Trfase_a/b"/>
</dbReference>
<keyword evidence="4" id="KW-0132">Cell division</keyword>
<evidence type="ECO:0000256" key="4">
    <source>
        <dbReference type="ARBA" id="ARBA00022618"/>
    </source>
</evidence>
<dbReference type="GO" id="GO:0009252">
    <property type="term" value="P:peptidoglycan biosynthetic process"/>
    <property type="evidence" value="ECO:0007669"/>
    <property type="project" value="UniProtKB-KW"/>
</dbReference>
<dbReference type="InterPro" id="IPR001986">
    <property type="entry name" value="Enolpyruvate_Tfrase_dom"/>
</dbReference>
<dbReference type="NCBIfam" id="NF006873">
    <property type="entry name" value="PRK09369.1"/>
    <property type="match status" value="1"/>
</dbReference>
<evidence type="ECO:0000313" key="17">
    <source>
        <dbReference type="EMBL" id="MPM08964.1"/>
    </source>
</evidence>
<dbReference type="GO" id="GO:0051301">
    <property type="term" value="P:cell division"/>
    <property type="evidence" value="ECO:0007669"/>
    <property type="project" value="UniProtKB-KW"/>
</dbReference>
<feature type="domain" description="Enolpyruvate transferase" evidence="16">
    <location>
        <begin position="147"/>
        <end position="476"/>
    </location>
</feature>
<comment type="subcellular location">
    <subcellularLocation>
        <location evidence="1">Cytoplasm</location>
    </subcellularLocation>
</comment>
<evidence type="ECO:0000256" key="8">
    <source>
        <dbReference type="ARBA" id="ARBA00023306"/>
    </source>
</evidence>
<evidence type="ECO:0000256" key="1">
    <source>
        <dbReference type="ARBA" id="ARBA00004496"/>
    </source>
</evidence>
<organism evidence="17">
    <name type="scientific">bioreactor metagenome</name>
    <dbReference type="NCBI Taxonomy" id="1076179"/>
    <lineage>
        <taxon>unclassified sequences</taxon>
        <taxon>metagenomes</taxon>
        <taxon>ecological metagenomes</taxon>
    </lineage>
</organism>
<evidence type="ECO:0000256" key="14">
    <source>
        <dbReference type="ARBA" id="ARBA00042842"/>
    </source>
</evidence>
<evidence type="ECO:0000256" key="2">
    <source>
        <dbReference type="ARBA" id="ARBA00004752"/>
    </source>
</evidence>
<dbReference type="GO" id="GO:0071555">
    <property type="term" value="P:cell wall organization"/>
    <property type="evidence" value="ECO:0007669"/>
    <property type="project" value="UniProtKB-KW"/>
</dbReference>
<keyword evidence="3" id="KW-0963">Cytoplasm</keyword>
<evidence type="ECO:0000256" key="11">
    <source>
        <dbReference type="ARBA" id="ARBA00039108"/>
    </source>
</evidence>
<evidence type="ECO:0000256" key="10">
    <source>
        <dbReference type="ARBA" id="ARBA00038367"/>
    </source>
</evidence>
<dbReference type="GO" id="GO:0008360">
    <property type="term" value="P:regulation of cell shape"/>
    <property type="evidence" value="ECO:0007669"/>
    <property type="project" value="UniProtKB-KW"/>
</dbReference>
<keyword evidence="6" id="KW-0133">Cell shape</keyword>
<keyword evidence="9" id="KW-0961">Cell wall biogenesis/degradation</keyword>
<proteinExistence type="inferred from homology"/>
<dbReference type="HAMAP" id="MF_00111">
    <property type="entry name" value="MurA"/>
    <property type="match status" value="1"/>
</dbReference>
<dbReference type="Pfam" id="PF00275">
    <property type="entry name" value="EPSP_synthase"/>
    <property type="match status" value="2"/>
</dbReference>
<evidence type="ECO:0000256" key="7">
    <source>
        <dbReference type="ARBA" id="ARBA00022984"/>
    </source>
</evidence>
<evidence type="ECO:0000259" key="16">
    <source>
        <dbReference type="Pfam" id="PF00275"/>
    </source>
</evidence>
<evidence type="ECO:0000256" key="5">
    <source>
        <dbReference type="ARBA" id="ARBA00022679"/>
    </source>
</evidence>
<keyword evidence="5 17" id="KW-0808">Transferase</keyword>
<dbReference type="PANTHER" id="PTHR43783">
    <property type="entry name" value="UDP-N-ACETYLGLUCOSAMINE 1-CARBOXYVINYLTRANSFERASE"/>
    <property type="match status" value="1"/>
</dbReference>